<evidence type="ECO:0000313" key="1">
    <source>
        <dbReference type="EMBL" id="BDP44890.1"/>
    </source>
</evidence>
<keyword evidence="2" id="KW-1185">Reference proteome</keyword>
<protein>
    <submittedName>
        <fullName evidence="1">Uncharacterized protein</fullName>
    </submittedName>
</protein>
<dbReference type="EMBL" id="AP026564">
    <property type="protein sequence ID" value="BDP44890.1"/>
    <property type="molecule type" value="Genomic_DNA"/>
</dbReference>
<sequence>MRFHQALPTGAYDVARYLSETGVWEFGLRRGAGGLRVCANRVGLAEYEVDYAAGPDPLEAGVLFQVVKIVIEAHPEQVLSGWLAGALPQCRVRDQPCEACSHELLRLAALSVQRSRAPSRSLWKERTFS</sequence>
<name>A0ABM8AM99_9DEIO</name>
<reference evidence="1" key="1">
    <citation type="submission" date="2022-07" db="EMBL/GenBank/DDBJ databases">
        <title>Complete Genome Sequence of the Radioresistant Bacterium Deinococcus aetherius ST0316, Isolated from the Air Dust collected in Lower Stratosphere above Japan.</title>
        <authorList>
            <person name="Satoh K."/>
            <person name="Hagiwara K."/>
            <person name="Katsumata K."/>
            <person name="Kubo A."/>
            <person name="Yokobori S."/>
            <person name="Yamagishi A."/>
            <person name="Oono Y."/>
            <person name="Narumi I."/>
        </authorList>
    </citation>
    <scope>NUCLEOTIDE SEQUENCE</scope>
    <source>
        <strain evidence="1">ST0316</strain>
        <plasmid evidence="1">pDAETH-4</plasmid>
    </source>
</reference>
<geneLocation type="plasmid" evidence="1 2">
    <name>pDAETH-4</name>
</geneLocation>
<evidence type="ECO:0000313" key="2">
    <source>
        <dbReference type="Proteomes" id="UP001064971"/>
    </source>
</evidence>
<proteinExistence type="predicted"/>
<accession>A0ABM8AM99</accession>
<gene>
    <name evidence="1" type="ORF">DAETH_48590</name>
</gene>
<dbReference type="Proteomes" id="UP001064971">
    <property type="component" value="Plasmid pDAETH-4"/>
</dbReference>
<dbReference type="RefSeq" id="WP_264778937.1">
    <property type="nucleotide sequence ID" value="NZ_AP026564.1"/>
</dbReference>
<organism evidence="1 2">
    <name type="scientific">Deinococcus aetherius</name>
    <dbReference type="NCBI Taxonomy" id="200252"/>
    <lineage>
        <taxon>Bacteria</taxon>
        <taxon>Thermotogati</taxon>
        <taxon>Deinococcota</taxon>
        <taxon>Deinococci</taxon>
        <taxon>Deinococcales</taxon>
        <taxon>Deinococcaceae</taxon>
        <taxon>Deinococcus</taxon>
    </lineage>
</organism>
<keyword evidence="1" id="KW-0614">Plasmid</keyword>